<evidence type="ECO:0000313" key="2">
    <source>
        <dbReference type="Proteomes" id="UP001050975"/>
    </source>
</evidence>
<keyword evidence="2" id="KW-1185">Reference proteome</keyword>
<protein>
    <submittedName>
        <fullName evidence="1">Uncharacterized protein</fullName>
    </submittedName>
</protein>
<proteinExistence type="predicted"/>
<name>A0AAV3XTC2_9CYAN</name>
<evidence type="ECO:0000313" key="1">
    <source>
        <dbReference type="EMBL" id="GET44107.1"/>
    </source>
</evidence>
<dbReference type="Proteomes" id="UP001050975">
    <property type="component" value="Unassembled WGS sequence"/>
</dbReference>
<accession>A0AAV3XTC2</accession>
<comment type="caution">
    <text evidence="1">The sequence shown here is derived from an EMBL/GenBank/DDBJ whole genome shotgun (WGS) entry which is preliminary data.</text>
</comment>
<gene>
    <name evidence="1" type="ORF">MiSe_89330</name>
</gene>
<reference evidence="1" key="1">
    <citation type="submission" date="2019-10" db="EMBL/GenBank/DDBJ databases">
        <title>Draft genome sequece of Microseira wollei NIES-4236.</title>
        <authorList>
            <person name="Yamaguchi H."/>
            <person name="Suzuki S."/>
            <person name="Kawachi M."/>
        </authorList>
    </citation>
    <scope>NUCLEOTIDE SEQUENCE</scope>
    <source>
        <strain evidence="1">NIES-4236</strain>
    </source>
</reference>
<dbReference type="EMBL" id="BLAY01000292">
    <property type="protein sequence ID" value="GET44107.1"/>
    <property type="molecule type" value="Genomic_DNA"/>
</dbReference>
<dbReference type="AlphaFoldDB" id="A0AAV3XTC2"/>
<organism evidence="1 2">
    <name type="scientific">Microseira wollei NIES-4236</name>
    <dbReference type="NCBI Taxonomy" id="2530354"/>
    <lineage>
        <taxon>Bacteria</taxon>
        <taxon>Bacillati</taxon>
        <taxon>Cyanobacteriota</taxon>
        <taxon>Cyanophyceae</taxon>
        <taxon>Oscillatoriophycideae</taxon>
        <taxon>Aerosakkonematales</taxon>
        <taxon>Aerosakkonemataceae</taxon>
        <taxon>Microseira</taxon>
    </lineage>
</organism>
<sequence>MNMDKLLQILQERGLLQKLPDKRLTTNPLPITRYIGMVISASGTGKSVTANLDAAMDTYINTYQENHLVECKARAMSLGKSLEEYIADQLAQRLGDYEEAVGKRSRKGVNEEKEET</sequence>